<dbReference type="EMBL" id="PGCJ01001224">
    <property type="protein sequence ID" value="PLW07468.1"/>
    <property type="molecule type" value="Genomic_DNA"/>
</dbReference>
<dbReference type="PANTHER" id="PTHR37450:SF1">
    <property type="entry name" value="CIPC PROTEIN"/>
    <property type="match status" value="1"/>
</dbReference>
<organism evidence="2 4">
    <name type="scientific">Puccinia coronata f. sp. avenae</name>
    <dbReference type="NCBI Taxonomy" id="200324"/>
    <lineage>
        <taxon>Eukaryota</taxon>
        <taxon>Fungi</taxon>
        <taxon>Dikarya</taxon>
        <taxon>Basidiomycota</taxon>
        <taxon>Pucciniomycotina</taxon>
        <taxon>Pucciniomycetes</taxon>
        <taxon>Pucciniales</taxon>
        <taxon>Pucciniaceae</taxon>
        <taxon>Puccinia</taxon>
    </lineage>
</organism>
<dbReference type="Proteomes" id="UP000235392">
    <property type="component" value="Unassembled WGS sequence"/>
</dbReference>
<keyword evidence="3" id="KW-1185">Reference proteome</keyword>
<evidence type="ECO:0000313" key="3">
    <source>
        <dbReference type="Proteomes" id="UP000235388"/>
    </source>
</evidence>
<proteinExistence type="predicted"/>
<protein>
    <recommendedName>
        <fullName evidence="5">CipC-like antibiotic response protein</fullName>
    </recommendedName>
</protein>
<evidence type="ECO:0000313" key="2">
    <source>
        <dbReference type="EMBL" id="PLW40748.1"/>
    </source>
</evidence>
<dbReference type="STRING" id="200324.A0A2N5USK3"/>
<dbReference type="Proteomes" id="UP000235388">
    <property type="component" value="Unassembled WGS sequence"/>
</dbReference>
<accession>A0A2N5USK3</accession>
<sequence length="109" mass="12373">MGFFHHESEERKQYEDFNSFAPINEHKAKISHELISGAAAYEAAKAWEDHKKSNGEPDDHAKAKEIAAGIAGAFVDRMVETHGLEYIDRERAKREARERIEGAIDENGY</sequence>
<reference evidence="3 4" key="1">
    <citation type="submission" date="2017-11" db="EMBL/GenBank/DDBJ databases">
        <title>De novo assembly and phasing of dikaryotic genomes from two isolates of Puccinia coronata f. sp. avenae, the causal agent of oat crown rust.</title>
        <authorList>
            <person name="Miller M.E."/>
            <person name="Zhang Y."/>
            <person name="Omidvar V."/>
            <person name="Sperschneider J."/>
            <person name="Schwessinger B."/>
            <person name="Raley C."/>
            <person name="Palmer J.M."/>
            <person name="Garnica D."/>
            <person name="Upadhyaya N."/>
            <person name="Rathjen J."/>
            <person name="Taylor J.M."/>
            <person name="Park R.F."/>
            <person name="Dodds P.N."/>
            <person name="Hirsch C.D."/>
            <person name="Kianian S.F."/>
            <person name="Figueroa M."/>
        </authorList>
    </citation>
    <scope>NUCLEOTIDE SEQUENCE [LARGE SCALE GENOMIC DNA]</scope>
    <source>
        <strain evidence="1">12NC29</strain>
        <strain evidence="2">12SD80</strain>
    </source>
</reference>
<evidence type="ECO:0000313" key="1">
    <source>
        <dbReference type="EMBL" id="PLW07468.1"/>
    </source>
</evidence>
<evidence type="ECO:0008006" key="5">
    <source>
        <dbReference type="Google" id="ProtNLM"/>
    </source>
</evidence>
<dbReference type="InterPro" id="IPR022234">
    <property type="entry name" value="DUF3759"/>
</dbReference>
<evidence type="ECO:0000313" key="4">
    <source>
        <dbReference type="Proteomes" id="UP000235392"/>
    </source>
</evidence>
<dbReference type="OrthoDB" id="9895617at2759"/>
<dbReference type="Pfam" id="PF12585">
    <property type="entry name" value="DUF3759"/>
    <property type="match status" value="1"/>
</dbReference>
<dbReference type="PANTHER" id="PTHR37450">
    <property type="entry name" value="CIPC PROTEIN"/>
    <property type="match status" value="1"/>
</dbReference>
<gene>
    <name evidence="1" type="ORF">PCANC_26472</name>
    <name evidence="2" type="ORF">PCASD_09305</name>
</gene>
<dbReference type="AlphaFoldDB" id="A0A2N5USK3"/>
<name>A0A2N5USK3_9BASI</name>
<comment type="caution">
    <text evidence="2">The sequence shown here is derived from an EMBL/GenBank/DDBJ whole genome shotgun (WGS) entry which is preliminary data.</text>
</comment>
<dbReference type="EMBL" id="PGCI01000098">
    <property type="protein sequence ID" value="PLW40748.1"/>
    <property type="molecule type" value="Genomic_DNA"/>
</dbReference>